<feature type="signal peptide" evidence="1">
    <location>
        <begin position="1"/>
        <end position="21"/>
    </location>
</feature>
<sequence>MAYRLIVIAIAILSFQSLNEAKRPFTIEINNFTCRTLDPSWGHEFSCIIYRKRIVPVMYARFSLKETANDFNLWLDVGILKKDKTKISIGRHKLDGCKFLESFYSNNIFGKFFKRILSVSNFPKGCPVPANTVFEIRNYTVLVDEYPPNVPALTHQLTLQIEKDNKIIADVYVEGSIIY</sequence>
<accession>A0A6P8WE72</accession>
<dbReference type="OrthoDB" id="8060832at2759"/>
<gene>
    <name evidence="3" type="primary">LOC117566504</name>
</gene>
<name>A0A6P8WE72_DROAB</name>
<dbReference type="PANTHER" id="PTHR20898">
    <property type="entry name" value="DAEDALUS ON 3-RELATED-RELATED"/>
    <property type="match status" value="1"/>
</dbReference>
<dbReference type="Pfam" id="PF06477">
    <property type="entry name" value="DUF1091"/>
    <property type="match status" value="1"/>
</dbReference>
<dbReference type="PANTHER" id="PTHR20898:SF0">
    <property type="entry name" value="DAEDALUS ON 3-RELATED"/>
    <property type="match status" value="1"/>
</dbReference>
<reference evidence="3" key="1">
    <citation type="submission" date="2025-08" db="UniProtKB">
        <authorList>
            <consortium name="RefSeq"/>
        </authorList>
    </citation>
    <scope>IDENTIFICATION</scope>
    <source>
        <strain evidence="3">15112-1751.03</strain>
        <tissue evidence="3">Whole Adult</tissue>
    </source>
</reference>
<organism evidence="2 3">
    <name type="scientific">Drosophila albomicans</name>
    <name type="common">Fruit fly</name>
    <dbReference type="NCBI Taxonomy" id="7291"/>
    <lineage>
        <taxon>Eukaryota</taxon>
        <taxon>Metazoa</taxon>
        <taxon>Ecdysozoa</taxon>
        <taxon>Arthropoda</taxon>
        <taxon>Hexapoda</taxon>
        <taxon>Insecta</taxon>
        <taxon>Pterygota</taxon>
        <taxon>Neoptera</taxon>
        <taxon>Endopterygota</taxon>
        <taxon>Diptera</taxon>
        <taxon>Brachycera</taxon>
        <taxon>Muscomorpha</taxon>
        <taxon>Ephydroidea</taxon>
        <taxon>Drosophilidae</taxon>
        <taxon>Drosophila</taxon>
    </lineage>
</organism>
<keyword evidence="1" id="KW-0732">Signal</keyword>
<keyword evidence="2" id="KW-1185">Reference proteome</keyword>
<dbReference type="RefSeq" id="XP_034101936.1">
    <property type="nucleotide sequence ID" value="XM_034246045.1"/>
</dbReference>
<feature type="chain" id="PRO_5028461705" evidence="1">
    <location>
        <begin position="22"/>
        <end position="179"/>
    </location>
</feature>
<dbReference type="AlphaFoldDB" id="A0A6P8WE72"/>
<dbReference type="SMART" id="SM00697">
    <property type="entry name" value="DM8"/>
    <property type="match status" value="1"/>
</dbReference>
<evidence type="ECO:0000313" key="3">
    <source>
        <dbReference type="RefSeq" id="XP_034101936.1"/>
    </source>
</evidence>
<evidence type="ECO:0000313" key="2">
    <source>
        <dbReference type="Proteomes" id="UP000515160"/>
    </source>
</evidence>
<dbReference type="Proteomes" id="UP000515160">
    <property type="component" value="Chromosome 3"/>
</dbReference>
<dbReference type="GeneID" id="117566504"/>
<proteinExistence type="predicted"/>
<dbReference type="InterPro" id="IPR010512">
    <property type="entry name" value="DUF1091"/>
</dbReference>
<protein>
    <submittedName>
        <fullName evidence="3">Uncharacterized protein LOC117566504</fullName>
    </submittedName>
</protein>
<evidence type="ECO:0000256" key="1">
    <source>
        <dbReference type="SAM" id="SignalP"/>
    </source>
</evidence>